<gene>
    <name evidence="2" type="ORF">SAMN02745132_03291</name>
</gene>
<feature type="compositionally biased region" description="Basic and acidic residues" evidence="1">
    <location>
        <begin position="8"/>
        <end position="22"/>
    </location>
</feature>
<evidence type="ECO:0000313" key="3">
    <source>
        <dbReference type="Proteomes" id="UP000190162"/>
    </source>
</evidence>
<dbReference type="EMBL" id="FUXU01000049">
    <property type="protein sequence ID" value="SKA60357.1"/>
    <property type="molecule type" value="Genomic_DNA"/>
</dbReference>
<evidence type="ECO:0000256" key="1">
    <source>
        <dbReference type="SAM" id="MobiDB-lite"/>
    </source>
</evidence>
<feature type="region of interest" description="Disordered" evidence="1">
    <location>
        <begin position="1"/>
        <end position="22"/>
    </location>
</feature>
<accession>A0A1T4V5Y5</accession>
<dbReference type="RefSeq" id="WP_078753518.1">
    <property type="nucleotide sequence ID" value="NZ_FUXU01000049.1"/>
</dbReference>
<organism evidence="2 3">
    <name type="scientific">Enterovibrio nigricans DSM 22720</name>
    <dbReference type="NCBI Taxonomy" id="1121868"/>
    <lineage>
        <taxon>Bacteria</taxon>
        <taxon>Pseudomonadati</taxon>
        <taxon>Pseudomonadota</taxon>
        <taxon>Gammaproteobacteria</taxon>
        <taxon>Vibrionales</taxon>
        <taxon>Vibrionaceae</taxon>
        <taxon>Enterovibrio</taxon>
    </lineage>
</organism>
<proteinExistence type="predicted"/>
<reference evidence="3" key="1">
    <citation type="submission" date="2017-02" db="EMBL/GenBank/DDBJ databases">
        <authorList>
            <person name="Varghese N."/>
            <person name="Submissions S."/>
        </authorList>
    </citation>
    <scope>NUCLEOTIDE SEQUENCE [LARGE SCALE GENOMIC DNA]</scope>
    <source>
        <strain evidence="3">DSM 22720</strain>
    </source>
</reference>
<protein>
    <submittedName>
        <fullName evidence="2">Uncharacterized protein</fullName>
    </submittedName>
</protein>
<dbReference type="AlphaFoldDB" id="A0A1T4V5Y5"/>
<sequence length="199" mass="22172">MNALLDSLKSKVGDNNQPHHNEVSLNNQVMGLMNEKIALTNQAERDRHTISELQSELSKYKELYEGLVPHIGLPSNNPKPKIGSDGIIILGDDHNFVTAQSLTITIEGASFELGDHISHRKLLPIFKLAQSRIPQTIIGRHKKSLMVVNNNDSINAITKVLCGFESIKGNHRDLVHPSIGKLRFSKELFTAIKDKNFPL</sequence>
<evidence type="ECO:0000313" key="2">
    <source>
        <dbReference type="EMBL" id="SKA60357.1"/>
    </source>
</evidence>
<name>A0A1T4V5Y5_9GAMM</name>
<keyword evidence="3" id="KW-1185">Reference proteome</keyword>
<dbReference type="Proteomes" id="UP000190162">
    <property type="component" value="Unassembled WGS sequence"/>
</dbReference>